<feature type="chain" id="PRO_5032508928" description="Iron transporter" evidence="3">
    <location>
        <begin position="28"/>
        <end position="188"/>
    </location>
</feature>
<evidence type="ECO:0000313" key="5">
    <source>
        <dbReference type="Proteomes" id="UP000587070"/>
    </source>
</evidence>
<evidence type="ECO:0000256" key="3">
    <source>
        <dbReference type="SAM" id="SignalP"/>
    </source>
</evidence>
<dbReference type="AlphaFoldDB" id="A0A840GDI4"/>
<proteinExistence type="inferred from homology"/>
<name>A0A840GDI4_RHOTE</name>
<evidence type="ECO:0000256" key="2">
    <source>
        <dbReference type="ARBA" id="ARBA00022729"/>
    </source>
</evidence>
<sequence>MTEQHVRHAIFPAILLALALLPLPAQATQEKITEMEGERIVRNSMTIEAEYIQPVELQNGKVARKDADIYLQAHIKAASANPLGFSKFAWIPFLDVRYTLKKTGTRWQSEGRLDPAIAQYGPHYGANVKLDGFGKYHLTLHVAPPAEGIYRHIGVDTGMVFWKPFDVDWNFSYLGVGKRTAVGGSGGY</sequence>
<dbReference type="InterPro" id="IPR018470">
    <property type="entry name" value="Metal-bd_Tp34-typ"/>
</dbReference>
<organism evidence="4 5">
    <name type="scientific">Rhodocyclus tenuis</name>
    <name type="common">Rhodospirillum tenue</name>
    <dbReference type="NCBI Taxonomy" id="1066"/>
    <lineage>
        <taxon>Bacteria</taxon>
        <taxon>Pseudomonadati</taxon>
        <taxon>Pseudomonadota</taxon>
        <taxon>Betaproteobacteria</taxon>
        <taxon>Rhodocyclales</taxon>
        <taxon>Rhodocyclaceae</taxon>
        <taxon>Rhodocyclus</taxon>
    </lineage>
</organism>
<comment type="caution">
    <text evidence="4">The sequence shown here is derived from an EMBL/GenBank/DDBJ whole genome shotgun (WGS) entry which is preliminary data.</text>
</comment>
<dbReference type="OrthoDB" id="1495621at2"/>
<comment type="similarity">
    <text evidence="1">Belongs to the UPF0423 family.</text>
</comment>
<dbReference type="Gene3D" id="2.60.40.2480">
    <property type="entry name" value="Periplasmic metal-binding protein Tp34-type"/>
    <property type="match status" value="1"/>
</dbReference>
<evidence type="ECO:0000256" key="1">
    <source>
        <dbReference type="ARBA" id="ARBA00010013"/>
    </source>
</evidence>
<keyword evidence="5" id="KW-1185">Reference proteome</keyword>
<protein>
    <recommendedName>
        <fullName evidence="6">Iron transporter</fullName>
    </recommendedName>
</protein>
<dbReference type="EMBL" id="JACIGE010000013">
    <property type="protein sequence ID" value="MBB4248698.1"/>
    <property type="molecule type" value="Genomic_DNA"/>
</dbReference>
<dbReference type="Proteomes" id="UP000587070">
    <property type="component" value="Unassembled WGS sequence"/>
</dbReference>
<dbReference type="Pfam" id="PF10634">
    <property type="entry name" value="Iron_transport"/>
    <property type="match status" value="1"/>
</dbReference>
<keyword evidence="2 3" id="KW-0732">Signal</keyword>
<accession>A0A840GDI4</accession>
<feature type="signal peptide" evidence="3">
    <location>
        <begin position="1"/>
        <end position="27"/>
    </location>
</feature>
<dbReference type="PIRSF" id="PIRSF017018">
    <property type="entry name" value="Tp34"/>
    <property type="match status" value="1"/>
</dbReference>
<evidence type="ECO:0008006" key="6">
    <source>
        <dbReference type="Google" id="ProtNLM"/>
    </source>
</evidence>
<reference evidence="4 5" key="1">
    <citation type="submission" date="2020-08" db="EMBL/GenBank/DDBJ databases">
        <title>Genome sequencing of Purple Non-Sulfur Bacteria from various extreme environments.</title>
        <authorList>
            <person name="Mayer M."/>
        </authorList>
    </citation>
    <scope>NUCLEOTIDE SEQUENCE [LARGE SCALE GENOMIC DNA]</scope>
    <source>
        <strain evidence="4 5">2761</strain>
    </source>
</reference>
<evidence type="ECO:0000313" key="4">
    <source>
        <dbReference type="EMBL" id="MBB4248698.1"/>
    </source>
</evidence>
<gene>
    <name evidence="4" type="ORF">GGD90_003098</name>
</gene>
<dbReference type="InterPro" id="IPR038482">
    <property type="entry name" value="Tp34-type_sf"/>
</dbReference>
<dbReference type="RefSeq" id="WP_153117619.1">
    <property type="nucleotide sequence ID" value="NZ_JACIGE010000013.1"/>
</dbReference>